<gene>
    <name evidence="2" type="ORF">TCMB3V08_LOCUS9518</name>
</gene>
<dbReference type="AlphaFoldDB" id="A0A7R9JCU2"/>
<sequence length="102" mass="10791">MGMPDPMELATGLEKRELLAKAAGIESCGPPRKVASAAGGTRGVHRGQGLPSSSQSPVDDRTLLYHGLLRRNARAIIECVQIGEVLSRDLLVDDCSQPSLPT</sequence>
<accession>A0A7R9JCU2</accession>
<reference evidence="2" key="1">
    <citation type="submission" date="2020-11" db="EMBL/GenBank/DDBJ databases">
        <authorList>
            <person name="Tran Van P."/>
        </authorList>
    </citation>
    <scope>NUCLEOTIDE SEQUENCE</scope>
</reference>
<evidence type="ECO:0000256" key="1">
    <source>
        <dbReference type="SAM" id="MobiDB-lite"/>
    </source>
</evidence>
<dbReference type="EMBL" id="OE184901">
    <property type="protein sequence ID" value="CAD7576958.1"/>
    <property type="molecule type" value="Genomic_DNA"/>
</dbReference>
<feature type="region of interest" description="Disordered" evidence="1">
    <location>
        <begin position="30"/>
        <end position="59"/>
    </location>
</feature>
<organism evidence="2">
    <name type="scientific">Timema californicum</name>
    <name type="common">California timema</name>
    <name type="synonym">Walking stick</name>
    <dbReference type="NCBI Taxonomy" id="61474"/>
    <lineage>
        <taxon>Eukaryota</taxon>
        <taxon>Metazoa</taxon>
        <taxon>Ecdysozoa</taxon>
        <taxon>Arthropoda</taxon>
        <taxon>Hexapoda</taxon>
        <taxon>Insecta</taxon>
        <taxon>Pterygota</taxon>
        <taxon>Neoptera</taxon>
        <taxon>Polyneoptera</taxon>
        <taxon>Phasmatodea</taxon>
        <taxon>Timematodea</taxon>
        <taxon>Timematoidea</taxon>
        <taxon>Timematidae</taxon>
        <taxon>Timema</taxon>
    </lineage>
</organism>
<proteinExistence type="predicted"/>
<evidence type="ECO:0000313" key="2">
    <source>
        <dbReference type="EMBL" id="CAD7576958.1"/>
    </source>
</evidence>
<name>A0A7R9JCU2_TIMCA</name>
<protein>
    <submittedName>
        <fullName evidence="2">(California timema) hypothetical protein</fullName>
    </submittedName>
</protein>